<dbReference type="EMBL" id="FZON01000015">
    <property type="protein sequence ID" value="SNS44484.1"/>
    <property type="molecule type" value="Genomic_DNA"/>
</dbReference>
<protein>
    <submittedName>
        <fullName evidence="1">Uncharacterized protein</fullName>
    </submittedName>
</protein>
<dbReference type="AlphaFoldDB" id="A0A239EKT2"/>
<reference evidence="1 2" key="1">
    <citation type="submission" date="2017-06" db="EMBL/GenBank/DDBJ databases">
        <authorList>
            <person name="Kim H.J."/>
            <person name="Triplett B.A."/>
        </authorList>
    </citation>
    <scope>NUCLEOTIDE SEQUENCE [LARGE SCALE GENOMIC DNA]</scope>
    <source>
        <strain evidence="1 2">DSM 11445</strain>
    </source>
</reference>
<dbReference type="OrthoDB" id="7871019at2"/>
<evidence type="ECO:0000313" key="1">
    <source>
        <dbReference type="EMBL" id="SNS44484.1"/>
    </source>
</evidence>
<name>A0A239EKT2_9RHOB</name>
<proteinExistence type="predicted"/>
<organism evidence="1 2">
    <name type="scientific">Antarctobacter heliothermus</name>
    <dbReference type="NCBI Taxonomy" id="74033"/>
    <lineage>
        <taxon>Bacteria</taxon>
        <taxon>Pseudomonadati</taxon>
        <taxon>Pseudomonadota</taxon>
        <taxon>Alphaproteobacteria</taxon>
        <taxon>Rhodobacterales</taxon>
        <taxon>Roseobacteraceae</taxon>
        <taxon>Antarctobacter</taxon>
    </lineage>
</organism>
<accession>A0A239EKT2</accession>
<dbReference type="RefSeq" id="WP_141135844.1">
    <property type="nucleotide sequence ID" value="NZ_FZON01000015.1"/>
</dbReference>
<dbReference type="Proteomes" id="UP000198440">
    <property type="component" value="Unassembled WGS sequence"/>
</dbReference>
<sequence length="116" mass="12626">MDVQHMTKGRVLEHHLDGTELHIGSPAQVIDLAARERDAEVVIGLRADAAGGLDPEGDLHAATIIIPPRRYELGEVTEESDGETITYQDHVAQPLNLAAVTLQLYGLPELPTENEE</sequence>
<gene>
    <name evidence="1" type="ORF">SAMN04488078_101552</name>
</gene>
<evidence type="ECO:0000313" key="2">
    <source>
        <dbReference type="Proteomes" id="UP000198440"/>
    </source>
</evidence>